<reference evidence="3 4" key="1">
    <citation type="journal article" date="2019" name="Nat. Microbiol.">
        <title>Mediterranean grassland soil C-N compound turnover is dependent on rainfall and depth, and is mediated by genomically divergent microorganisms.</title>
        <authorList>
            <person name="Diamond S."/>
            <person name="Andeer P.F."/>
            <person name="Li Z."/>
            <person name="Crits-Christoph A."/>
            <person name="Burstein D."/>
            <person name="Anantharaman K."/>
            <person name="Lane K.R."/>
            <person name="Thomas B.C."/>
            <person name="Pan C."/>
            <person name="Northen T.R."/>
            <person name="Banfield J.F."/>
        </authorList>
    </citation>
    <scope>NUCLEOTIDE SEQUENCE [LARGE SCALE GENOMIC DNA]</scope>
    <source>
        <strain evidence="3">WS_8</strain>
    </source>
</reference>
<protein>
    <recommendedName>
        <fullName evidence="5">Vitamin K epoxide reductase family protein</fullName>
    </recommendedName>
</protein>
<keyword evidence="1" id="KW-1133">Transmembrane helix</keyword>
<keyword evidence="2" id="KW-0732">Signal</keyword>
<name>A0A538TC39_UNCEI</name>
<dbReference type="EMBL" id="VBOY01000185">
    <property type="protein sequence ID" value="TMQ61225.1"/>
    <property type="molecule type" value="Genomic_DNA"/>
</dbReference>
<evidence type="ECO:0000313" key="3">
    <source>
        <dbReference type="EMBL" id="TMQ61225.1"/>
    </source>
</evidence>
<evidence type="ECO:0000256" key="2">
    <source>
        <dbReference type="SAM" id="SignalP"/>
    </source>
</evidence>
<evidence type="ECO:0008006" key="5">
    <source>
        <dbReference type="Google" id="ProtNLM"/>
    </source>
</evidence>
<evidence type="ECO:0000256" key="1">
    <source>
        <dbReference type="SAM" id="Phobius"/>
    </source>
</evidence>
<feature type="transmembrane region" description="Helical" evidence="1">
    <location>
        <begin position="67"/>
        <end position="85"/>
    </location>
</feature>
<accession>A0A538TC39</accession>
<evidence type="ECO:0000313" key="4">
    <source>
        <dbReference type="Proteomes" id="UP000316609"/>
    </source>
</evidence>
<organism evidence="3 4">
    <name type="scientific">Eiseniibacteriota bacterium</name>
    <dbReference type="NCBI Taxonomy" id="2212470"/>
    <lineage>
        <taxon>Bacteria</taxon>
        <taxon>Candidatus Eiseniibacteriota</taxon>
    </lineage>
</organism>
<feature type="transmembrane region" description="Helical" evidence="1">
    <location>
        <begin position="97"/>
        <end position="119"/>
    </location>
</feature>
<keyword evidence="1" id="KW-0812">Transmembrane</keyword>
<gene>
    <name evidence="3" type="ORF">E6K78_13025</name>
</gene>
<dbReference type="AlphaFoldDB" id="A0A538TC39"/>
<proteinExistence type="predicted"/>
<sequence length="173" mass="18788">MAVNTRLKVLSALVLAMALALPMSSCSYYVDPEGRPVGILGSGPPQADSREVNSYSYALESFRPETLSSWFLIASFLWPIPMLAIQLLRPRSMLSRVVWWLDPALAIGSGGYIISVASIFSRPALGAYCACAALLPYTAMWVHELVYRLRGLGGKDEPNYPLQPPAGGRLGVN</sequence>
<comment type="caution">
    <text evidence="3">The sequence shown here is derived from an EMBL/GenBank/DDBJ whole genome shotgun (WGS) entry which is preliminary data.</text>
</comment>
<feature type="transmembrane region" description="Helical" evidence="1">
    <location>
        <begin position="125"/>
        <end position="142"/>
    </location>
</feature>
<feature type="chain" id="PRO_5021791378" description="Vitamin K epoxide reductase family protein" evidence="2">
    <location>
        <begin position="28"/>
        <end position="173"/>
    </location>
</feature>
<feature type="signal peptide" evidence="2">
    <location>
        <begin position="1"/>
        <end position="27"/>
    </location>
</feature>
<keyword evidence="1" id="KW-0472">Membrane</keyword>
<dbReference type="Proteomes" id="UP000316609">
    <property type="component" value="Unassembled WGS sequence"/>
</dbReference>